<accession>A0ACD5AQY4</accession>
<reference evidence="1" key="1">
    <citation type="journal article" date="2025" name="Int. J. Syst. Evol. Microbiol.">
        <title>Streptomyces citrinus sp. nov., with yellow diffusible pigment.</title>
        <authorList>
            <person name="He Y."/>
            <person name="Yang E."/>
            <person name="Xu J."/>
            <person name="Sun Y."/>
            <person name="Sun L."/>
        </authorList>
    </citation>
    <scope>NUCLEOTIDE SEQUENCE</scope>
    <source>
        <strain evidence="1">Q6</strain>
    </source>
</reference>
<proteinExistence type="predicted"/>
<dbReference type="Proteomes" id="UP001432251">
    <property type="component" value="Plasmid p1"/>
</dbReference>
<name>A0ACD5AQY4_9ACTN</name>
<protein>
    <submittedName>
        <fullName evidence="1">Uncharacterized protein</fullName>
    </submittedName>
</protein>
<geneLocation type="plasmid" evidence="1 2">
    <name>p1</name>
</geneLocation>
<dbReference type="EMBL" id="CP146023">
    <property type="protein sequence ID" value="WWQ69624.1"/>
    <property type="molecule type" value="Genomic_DNA"/>
</dbReference>
<evidence type="ECO:0000313" key="1">
    <source>
        <dbReference type="EMBL" id="WWQ69624.1"/>
    </source>
</evidence>
<sequence>MPCLRDVPPSQRGGMCCPVLSESEQWAQYEAYEVEEVFDGSW</sequence>
<keyword evidence="2" id="KW-1185">Reference proteome</keyword>
<keyword evidence="1" id="KW-0614">Plasmid</keyword>
<gene>
    <name evidence="1" type="ORF">V2W30_41420</name>
</gene>
<organism evidence="1 2">
    <name type="scientific">Streptomyces citrinus</name>
    <dbReference type="NCBI Taxonomy" id="3118173"/>
    <lineage>
        <taxon>Bacteria</taxon>
        <taxon>Bacillati</taxon>
        <taxon>Actinomycetota</taxon>
        <taxon>Actinomycetes</taxon>
        <taxon>Kitasatosporales</taxon>
        <taxon>Streptomycetaceae</taxon>
        <taxon>Streptomyces</taxon>
    </lineage>
</organism>
<evidence type="ECO:0000313" key="2">
    <source>
        <dbReference type="Proteomes" id="UP001432251"/>
    </source>
</evidence>